<feature type="transmembrane region" description="Helical" evidence="2">
    <location>
        <begin position="20"/>
        <end position="42"/>
    </location>
</feature>
<feature type="transmembrane region" description="Helical" evidence="2">
    <location>
        <begin position="287"/>
        <end position="308"/>
    </location>
</feature>
<keyword evidence="2" id="KW-0812">Transmembrane</keyword>
<dbReference type="EMBL" id="KB932207">
    <property type="protein sequence ID" value="KCV69125.1"/>
    <property type="molecule type" value="Genomic_DNA"/>
</dbReference>
<organism evidence="3">
    <name type="scientific">Fonticula alba</name>
    <name type="common">Slime mold</name>
    <dbReference type="NCBI Taxonomy" id="691883"/>
    <lineage>
        <taxon>Eukaryota</taxon>
        <taxon>Rotosphaerida</taxon>
        <taxon>Fonticulaceae</taxon>
        <taxon>Fonticula</taxon>
    </lineage>
</organism>
<dbReference type="AlphaFoldDB" id="A0A058Z4D4"/>
<evidence type="ECO:0000313" key="4">
    <source>
        <dbReference type="Proteomes" id="UP000030693"/>
    </source>
</evidence>
<feature type="compositionally biased region" description="Gly residues" evidence="1">
    <location>
        <begin position="341"/>
        <end position="354"/>
    </location>
</feature>
<evidence type="ECO:0008006" key="5">
    <source>
        <dbReference type="Google" id="ProtNLM"/>
    </source>
</evidence>
<keyword evidence="4" id="KW-1185">Reference proteome</keyword>
<dbReference type="RefSeq" id="XP_009496696.1">
    <property type="nucleotide sequence ID" value="XM_009498421.1"/>
</dbReference>
<evidence type="ECO:0000256" key="2">
    <source>
        <dbReference type="SAM" id="Phobius"/>
    </source>
</evidence>
<gene>
    <name evidence="3" type="ORF">H696_04540</name>
</gene>
<feature type="region of interest" description="Disordered" evidence="1">
    <location>
        <begin position="341"/>
        <end position="400"/>
    </location>
</feature>
<sequence length="412" mass="46383">MSRDVIATAKSTKWLPSQRWTWISVSLLQMVLIVALEAVIGVHFAKLIDTSDNNVNEGSGKSIVLYLFIFCFSQVFQVYLAVDAALNQNVIQVIAHSIFVVCLFTFSVFQFFQIREAYMIALDNDNLLVDPTKINFQTHLFPPLLSTIIILALLAIFYAYWAYRLYSQFDWANYRRVGADPAIQSIFRLYQTFIVLLKLDFFFFIAFGLQFLVLVRIKNVEFALTIFAIPGLFVALLLAFYAVRYENRYVMAFWFLGLLLAVCYFTYKIVRIHSPSQYPKYEGSGKFLSFFAALSLVMIFLSLVTSVLCARNFGKGLRDRLDAKPSRWNLFRRFGIGGSKDGTANGRGSGGGGYNSSTPPPNASIDFPLDPMGSGGADEPVQHPPSDIMPQIPSSPAYDYNGNAQRNISLVI</sequence>
<dbReference type="eggNOG" id="ENOG502RXYE">
    <property type="taxonomic scope" value="Eukaryota"/>
</dbReference>
<feature type="transmembrane region" description="Helical" evidence="2">
    <location>
        <begin position="140"/>
        <end position="161"/>
    </location>
</feature>
<feature type="transmembrane region" description="Helical" evidence="2">
    <location>
        <begin position="63"/>
        <end position="82"/>
    </location>
</feature>
<keyword evidence="2" id="KW-0472">Membrane</keyword>
<proteinExistence type="predicted"/>
<keyword evidence="2" id="KW-1133">Transmembrane helix</keyword>
<dbReference type="InterPro" id="IPR040410">
    <property type="entry name" value="UPF0658_Golgi"/>
</dbReference>
<reference evidence="3" key="1">
    <citation type="submission" date="2013-04" db="EMBL/GenBank/DDBJ databases">
        <title>The Genome Sequence of Fonticula alba ATCC 38817.</title>
        <authorList>
            <consortium name="The Broad Institute Genomics Platform"/>
            <person name="Russ C."/>
            <person name="Cuomo C."/>
            <person name="Burger G."/>
            <person name="Gray M.W."/>
            <person name="Holland P.W.H."/>
            <person name="King N."/>
            <person name="Lang F.B.F."/>
            <person name="Roger A.J."/>
            <person name="Ruiz-Trillo I."/>
            <person name="Brown M."/>
            <person name="Walker B."/>
            <person name="Young S."/>
            <person name="Zeng Q."/>
            <person name="Gargeya S."/>
            <person name="Fitzgerald M."/>
            <person name="Haas B."/>
            <person name="Abouelleil A."/>
            <person name="Allen A.W."/>
            <person name="Alvarado L."/>
            <person name="Arachchi H.M."/>
            <person name="Berlin A.M."/>
            <person name="Chapman S.B."/>
            <person name="Gainer-Dewar J."/>
            <person name="Goldberg J."/>
            <person name="Griggs A."/>
            <person name="Gujja S."/>
            <person name="Hansen M."/>
            <person name="Howarth C."/>
            <person name="Imamovic A."/>
            <person name="Ireland A."/>
            <person name="Larimer J."/>
            <person name="McCowan C."/>
            <person name="Murphy C."/>
            <person name="Pearson M."/>
            <person name="Poon T.W."/>
            <person name="Priest M."/>
            <person name="Roberts A."/>
            <person name="Saif S."/>
            <person name="Shea T."/>
            <person name="Sisk P."/>
            <person name="Sykes S."/>
            <person name="Wortman J."/>
            <person name="Nusbaum C."/>
            <person name="Birren B."/>
        </authorList>
    </citation>
    <scope>NUCLEOTIDE SEQUENCE [LARGE SCALE GENOMIC DNA]</scope>
    <source>
        <strain evidence="3">ATCC 38817</strain>
    </source>
</reference>
<dbReference type="PANTHER" id="PTHR34391:SF1">
    <property type="entry name" value="UPF0658 GOLGI APPARATUS MEMBRANE PROTEIN C1952.10C-RELATED"/>
    <property type="match status" value="1"/>
</dbReference>
<dbReference type="OMA" id="IYTEFGW"/>
<accession>A0A058Z4D4</accession>
<evidence type="ECO:0000256" key="1">
    <source>
        <dbReference type="SAM" id="MobiDB-lite"/>
    </source>
</evidence>
<dbReference type="Proteomes" id="UP000030693">
    <property type="component" value="Unassembled WGS sequence"/>
</dbReference>
<feature type="transmembrane region" description="Helical" evidence="2">
    <location>
        <begin position="94"/>
        <end position="112"/>
    </location>
</feature>
<dbReference type="PANTHER" id="PTHR34391">
    <property type="entry name" value="UPF0658 GOLGI APPARATUS MEMBRANE PROTEIN C1952.10C-RELATED"/>
    <property type="match status" value="1"/>
</dbReference>
<dbReference type="GeneID" id="20529265"/>
<dbReference type="GO" id="GO:0005794">
    <property type="term" value="C:Golgi apparatus"/>
    <property type="evidence" value="ECO:0007669"/>
    <property type="project" value="TreeGrafter"/>
</dbReference>
<feature type="transmembrane region" description="Helical" evidence="2">
    <location>
        <begin position="222"/>
        <end position="243"/>
    </location>
</feature>
<feature type="transmembrane region" description="Helical" evidence="2">
    <location>
        <begin position="249"/>
        <end position="267"/>
    </location>
</feature>
<evidence type="ECO:0000313" key="3">
    <source>
        <dbReference type="EMBL" id="KCV69125.1"/>
    </source>
</evidence>
<feature type="transmembrane region" description="Helical" evidence="2">
    <location>
        <begin position="193"/>
        <end position="215"/>
    </location>
</feature>
<name>A0A058Z4D4_FONAL</name>
<protein>
    <recommendedName>
        <fullName evidence="5">TRP C-terminal domain-containing protein</fullName>
    </recommendedName>
</protein>
<dbReference type="OrthoDB" id="2448307at2759"/>